<reference evidence="2 3" key="1">
    <citation type="submission" date="2023-09" db="EMBL/GenBank/DDBJ databases">
        <title>Nesidiocoris tenuis whole genome shotgun sequence.</title>
        <authorList>
            <person name="Shibata T."/>
            <person name="Shimoda M."/>
            <person name="Kobayashi T."/>
            <person name="Uehara T."/>
        </authorList>
    </citation>
    <scope>NUCLEOTIDE SEQUENCE [LARGE SCALE GENOMIC DNA]</scope>
    <source>
        <strain evidence="2 3">Japan</strain>
    </source>
</reference>
<dbReference type="Proteomes" id="UP001307889">
    <property type="component" value="Chromosome 13"/>
</dbReference>
<evidence type="ECO:0000259" key="1">
    <source>
        <dbReference type="Pfam" id="PF01847"/>
    </source>
</evidence>
<dbReference type="SUPFAM" id="SSF49468">
    <property type="entry name" value="VHL"/>
    <property type="match status" value="1"/>
</dbReference>
<gene>
    <name evidence="2" type="ORF">NTJ_14386</name>
</gene>
<evidence type="ECO:0000313" key="2">
    <source>
        <dbReference type="EMBL" id="BET01570.1"/>
    </source>
</evidence>
<organism evidence="2 3">
    <name type="scientific">Nesidiocoris tenuis</name>
    <dbReference type="NCBI Taxonomy" id="355587"/>
    <lineage>
        <taxon>Eukaryota</taxon>
        <taxon>Metazoa</taxon>
        <taxon>Ecdysozoa</taxon>
        <taxon>Arthropoda</taxon>
        <taxon>Hexapoda</taxon>
        <taxon>Insecta</taxon>
        <taxon>Pterygota</taxon>
        <taxon>Neoptera</taxon>
        <taxon>Paraneoptera</taxon>
        <taxon>Hemiptera</taxon>
        <taxon>Heteroptera</taxon>
        <taxon>Panheteroptera</taxon>
        <taxon>Cimicomorpha</taxon>
        <taxon>Miridae</taxon>
        <taxon>Dicyphina</taxon>
        <taxon>Nesidiocoris</taxon>
    </lineage>
</organism>
<protein>
    <submittedName>
        <fullName evidence="2">von Hippel-Lindau</fullName>
    </submittedName>
</protein>
<dbReference type="EMBL" id="AP028921">
    <property type="protein sequence ID" value="BET01570.1"/>
    <property type="molecule type" value="Genomic_DNA"/>
</dbReference>
<name>A0ABN7BCJ0_9HEMI</name>
<dbReference type="Gene3D" id="2.60.40.780">
    <property type="entry name" value="von Hippel-Lindau disease tumour suppressor, beta domain"/>
    <property type="match status" value="1"/>
</dbReference>
<feature type="domain" description="von Hippel-Lindau disease tumour suppressor beta" evidence="1">
    <location>
        <begin position="4"/>
        <end position="76"/>
    </location>
</feature>
<sequence>MSQDKVYFTFINLSPVSVNIYWLSHRTKRKLYCTLRCFAYVEINTFVGHCWIFEDANTGDCLLGNNSCVFIPLHRQSREGGIRREKLLISQPRRTLTGLSLNAVRDNCRNLKEAEDLLLPRTLKDELLHILKLKNCLQIHKADCSRCPFDVHKTHILHKCNMGRCLKLLKTNDGGRLVRLPDNRLTCIPDPPQQALPTEDNSENPS</sequence>
<dbReference type="InterPro" id="IPR036208">
    <property type="entry name" value="VHL_sf"/>
</dbReference>
<dbReference type="InterPro" id="IPR037140">
    <property type="entry name" value="VHL_beta_dom_sf"/>
</dbReference>
<dbReference type="Pfam" id="PF01847">
    <property type="entry name" value="VHL"/>
    <property type="match status" value="1"/>
</dbReference>
<proteinExistence type="predicted"/>
<dbReference type="InterPro" id="IPR024053">
    <property type="entry name" value="VHL_beta_dom"/>
</dbReference>
<keyword evidence="3" id="KW-1185">Reference proteome</keyword>
<evidence type="ECO:0000313" key="3">
    <source>
        <dbReference type="Proteomes" id="UP001307889"/>
    </source>
</evidence>
<accession>A0ABN7BCJ0</accession>